<dbReference type="Proteomes" id="UP000231179">
    <property type="component" value="Chromosome"/>
</dbReference>
<evidence type="ECO:0000313" key="3">
    <source>
        <dbReference type="Proteomes" id="UP000231179"/>
    </source>
</evidence>
<dbReference type="KEGG" id="scla:SCLARK_00437"/>
<dbReference type="PROSITE" id="PS51257">
    <property type="entry name" value="PROKAR_LIPOPROTEIN"/>
    <property type="match status" value="1"/>
</dbReference>
<evidence type="ECO:0000313" key="2">
    <source>
        <dbReference type="EMBL" id="ATX70597.1"/>
    </source>
</evidence>
<dbReference type="AlphaFoldDB" id="A0A1Y0L0C4"/>
<name>A0A1Y0L0C4_9MOLU</name>
<accession>A0A1Y0L0C4</accession>
<gene>
    <name evidence="2" type="ORF">SCLAR_v1c02670</name>
</gene>
<keyword evidence="3" id="KW-1185">Reference proteome</keyword>
<dbReference type="EMBL" id="CP024870">
    <property type="protein sequence ID" value="ATX70597.1"/>
    <property type="molecule type" value="Genomic_DNA"/>
</dbReference>
<sequence length="164" mass="18620">MKRKKLFLKIGLALLIVLSAGAVGGCIYWRLKTVDNTSVDQVDPKSSDGTDGNQSPGEDDPKNPSNSDGKPDNHQEPAFKKENLKIGFDQSETLQMIKFENYDASLRIDMFKYFFMSKFAKLGPTNDSISLNFKFDSKLPTKVSVKYIDILKNPYTWNFEIHKK</sequence>
<organism evidence="2 3">
    <name type="scientific">Spiroplasma clarkii</name>
    <dbReference type="NCBI Taxonomy" id="2139"/>
    <lineage>
        <taxon>Bacteria</taxon>
        <taxon>Bacillati</taxon>
        <taxon>Mycoplasmatota</taxon>
        <taxon>Mollicutes</taxon>
        <taxon>Entomoplasmatales</taxon>
        <taxon>Spiroplasmataceae</taxon>
        <taxon>Spiroplasma</taxon>
    </lineage>
</organism>
<feature type="region of interest" description="Disordered" evidence="1">
    <location>
        <begin position="39"/>
        <end position="84"/>
    </location>
</feature>
<dbReference type="RefSeq" id="WP_100254161.1">
    <property type="nucleotide sequence ID" value="NZ_CP015819.1"/>
</dbReference>
<feature type="compositionally biased region" description="Basic and acidic residues" evidence="1">
    <location>
        <begin position="69"/>
        <end position="84"/>
    </location>
</feature>
<evidence type="ECO:0008006" key="4">
    <source>
        <dbReference type="Google" id="ProtNLM"/>
    </source>
</evidence>
<reference evidence="2 3" key="1">
    <citation type="submission" date="2017-11" db="EMBL/GenBank/DDBJ databases">
        <title>Complete genome sequence of Spiroplasma clarkii CN-5 (DSM 19994).</title>
        <authorList>
            <person name="Tsai Y.-M."/>
            <person name="Chang A."/>
            <person name="Lo W.-S."/>
            <person name="Kuo C.-H."/>
        </authorList>
    </citation>
    <scope>NUCLEOTIDE SEQUENCE [LARGE SCALE GENOMIC DNA]</scope>
    <source>
        <strain evidence="2 3">CN-5</strain>
    </source>
</reference>
<evidence type="ECO:0000256" key="1">
    <source>
        <dbReference type="SAM" id="MobiDB-lite"/>
    </source>
</evidence>
<protein>
    <recommendedName>
        <fullName evidence="4">Lipoprotein</fullName>
    </recommendedName>
</protein>
<proteinExistence type="predicted"/>